<gene>
    <name evidence="1" type="ORF">F5148DRAFT_46816</name>
</gene>
<sequence length="676" mass="75751">MRRFASVLSSRRLDKPESQPPPDPSPASPPSSQPNRKSSRRFFGTLTRITVSTERPIRPSEPTHSSSASSTGSVSLRTPEDDRTGHLAPRSPSSRKAWVTWLTPKKPDVQPPIRPSSFRSDSSSPVPSPQPAPPRIIPGQQSESEEDTSEESSSSESDIPSQSPPIAARSHQVNRSLTPIEFLQTLTTNNIPPLSPPPLLHCPNAPLFPRSLNVSRSLPFRDTVEAAMHRTRLLHRLERGPLTPADQRLLARLGYRTSSVAERRTLVQPEEWERYDLRHVRPSSLGLKQWIARPYFEERSVVWVPDETGTVVWTTIQGSGFGVWALEVSDRIELMADLVSDGEDMSTVGMLAARSPSNSAVPPSLSAVGKLVPYKAVPSPLRSDTTPTDPPMSSSSSEFMPATSAVSSPRRGVRFADNLDKEDQVPLGYVLRHRKRREEKTLFIQREQERREHEEEKRRHEAERQQWEQEKRQWQKEKRSIEEAKRQKQYAEEINAARVRRETLYVLPSSQAREQDRKPREAYSRPVYDPRRQIEPLSQAHQPHPRNDSSSSSKQGNLPQSESAGLLTSRPASTHSIASSEDIRSRVSRNSRRGSMISESSQRSVTSPYHYVRLATCPTDSSSTSDAHFPFHSGDAHNSSISHGYASPSPGSAFHAPTVRPFSFASFNSVEGFWKS</sequence>
<comment type="caution">
    <text evidence="1">The sequence shown here is derived from an EMBL/GenBank/DDBJ whole genome shotgun (WGS) entry which is preliminary data.</text>
</comment>
<dbReference type="EMBL" id="JAGFNK010000107">
    <property type="protein sequence ID" value="KAI9507922.1"/>
    <property type="molecule type" value="Genomic_DNA"/>
</dbReference>
<name>A0ACC0U8V8_9AGAM</name>
<evidence type="ECO:0000313" key="2">
    <source>
        <dbReference type="Proteomes" id="UP001207468"/>
    </source>
</evidence>
<proteinExistence type="predicted"/>
<reference evidence="1" key="1">
    <citation type="submission" date="2021-03" db="EMBL/GenBank/DDBJ databases">
        <title>Evolutionary priming and transition to the ectomycorrhizal habit in an iconic lineage of mushroom-forming fungi: is preadaptation a requirement?</title>
        <authorList>
            <consortium name="DOE Joint Genome Institute"/>
            <person name="Looney B.P."/>
            <person name="Miyauchi S."/>
            <person name="Morin E."/>
            <person name="Drula E."/>
            <person name="Courty P.E."/>
            <person name="Chicoki N."/>
            <person name="Fauchery L."/>
            <person name="Kohler A."/>
            <person name="Kuo A."/>
            <person name="LaButti K."/>
            <person name="Pangilinan J."/>
            <person name="Lipzen A."/>
            <person name="Riley R."/>
            <person name="Andreopoulos W."/>
            <person name="He G."/>
            <person name="Johnson J."/>
            <person name="Barry K.W."/>
            <person name="Grigoriev I.V."/>
            <person name="Nagy L."/>
            <person name="Hibbett D."/>
            <person name="Henrissat B."/>
            <person name="Matheny P.B."/>
            <person name="Labbe J."/>
            <person name="Martin A.F."/>
        </authorList>
    </citation>
    <scope>NUCLEOTIDE SEQUENCE</scope>
    <source>
        <strain evidence="1">BPL698</strain>
    </source>
</reference>
<evidence type="ECO:0000313" key="1">
    <source>
        <dbReference type="EMBL" id="KAI9507922.1"/>
    </source>
</evidence>
<accession>A0ACC0U8V8</accession>
<protein>
    <submittedName>
        <fullName evidence="1">Uncharacterized protein</fullName>
    </submittedName>
</protein>
<keyword evidence="2" id="KW-1185">Reference proteome</keyword>
<organism evidence="1 2">
    <name type="scientific">Russula earlei</name>
    <dbReference type="NCBI Taxonomy" id="71964"/>
    <lineage>
        <taxon>Eukaryota</taxon>
        <taxon>Fungi</taxon>
        <taxon>Dikarya</taxon>
        <taxon>Basidiomycota</taxon>
        <taxon>Agaricomycotina</taxon>
        <taxon>Agaricomycetes</taxon>
        <taxon>Russulales</taxon>
        <taxon>Russulaceae</taxon>
        <taxon>Russula</taxon>
    </lineage>
</organism>
<dbReference type="Proteomes" id="UP001207468">
    <property type="component" value="Unassembled WGS sequence"/>
</dbReference>